<dbReference type="Gene3D" id="3.90.1150.10">
    <property type="entry name" value="Aspartate Aminotransferase, domain 1"/>
    <property type="match status" value="1"/>
</dbReference>
<evidence type="ECO:0000313" key="8">
    <source>
        <dbReference type="Proteomes" id="UP001253848"/>
    </source>
</evidence>
<name>A0ABU3DPS9_9FLAO</name>
<dbReference type="PRINTS" id="PR00800">
    <property type="entry name" value="YHDCRBOXLASE"/>
</dbReference>
<dbReference type="GO" id="GO:0008483">
    <property type="term" value="F:transaminase activity"/>
    <property type="evidence" value="ECO:0007669"/>
    <property type="project" value="UniProtKB-KW"/>
</dbReference>
<keyword evidence="8" id="KW-1185">Reference proteome</keyword>
<keyword evidence="4 6" id="KW-0663">Pyridoxal phosphate</keyword>
<evidence type="ECO:0000313" key="7">
    <source>
        <dbReference type="EMBL" id="MDT0685719.1"/>
    </source>
</evidence>
<dbReference type="SUPFAM" id="SSF53383">
    <property type="entry name" value="PLP-dependent transferases"/>
    <property type="match status" value="1"/>
</dbReference>
<comment type="cofactor">
    <cofactor evidence="1 6">
        <name>pyridoxal 5'-phosphate</name>
        <dbReference type="ChEBI" id="CHEBI:597326"/>
    </cofactor>
</comment>
<sequence>MDDLKKQILALSEVSGALEPSENERNKILKEVQQYANIFLNNLPTTKAYSSEKAKKEAFSITSEVKPLQKLLEIYNSEVAAKGIHPASAGHLGYIPGGGIYSSALADYLVDITNEYAGLSFASPGAVAMEHELLDWMKSLFGFPESAVGNLTSGGSIANMIGLTSARDQHKIKGAKIEKSVVYLSPQLHHSCLKALRIIGLEDIIIRHLQLDSNSKIIPEDFSEKLQKDKENNLKPFLLIASAGTTDTGAVDPLKELGEIAKKYNLWYHIDAAYGGFFILSEQRKKLFDGIEMADSLAVDPHKSLFLPFGTGAVLVKDKEAVFHSHHHSANYMQDAHAEVSRVDPADVSPELTKHFRALRLWLPLQLHGIAPFTACLEEKLLLTRYFREKIQEQGFKVGPEPDLSVTYFWWPQDENEDEFNKSLLREIHKDGTVFLSSTLIEGKFVIRLAVLSFRTKIETIDRAVGVLVEAVRKLS</sequence>
<dbReference type="InterPro" id="IPR015424">
    <property type="entry name" value="PyrdxlP-dep_Trfase"/>
</dbReference>
<proteinExistence type="inferred from homology"/>
<evidence type="ECO:0000256" key="2">
    <source>
        <dbReference type="ARBA" id="ARBA00009533"/>
    </source>
</evidence>
<gene>
    <name evidence="7" type="ORF">RM541_05055</name>
</gene>
<keyword evidence="5 6" id="KW-0456">Lyase</keyword>
<dbReference type="PANTHER" id="PTHR11999">
    <property type="entry name" value="GROUP II PYRIDOXAL-5-PHOSPHATE DECARBOXYLASE"/>
    <property type="match status" value="1"/>
</dbReference>
<dbReference type="InterPro" id="IPR015421">
    <property type="entry name" value="PyrdxlP-dep_Trfase_major"/>
</dbReference>
<evidence type="ECO:0000256" key="1">
    <source>
        <dbReference type="ARBA" id="ARBA00001933"/>
    </source>
</evidence>
<dbReference type="Pfam" id="PF00282">
    <property type="entry name" value="Pyridoxal_deC"/>
    <property type="match status" value="1"/>
</dbReference>
<evidence type="ECO:0000256" key="6">
    <source>
        <dbReference type="RuleBase" id="RU000382"/>
    </source>
</evidence>
<dbReference type="EMBL" id="JAVRHN010000003">
    <property type="protein sequence ID" value="MDT0685719.1"/>
    <property type="molecule type" value="Genomic_DNA"/>
</dbReference>
<comment type="similarity">
    <text evidence="2 6">Belongs to the group II decarboxylase family.</text>
</comment>
<reference evidence="7 8" key="1">
    <citation type="submission" date="2023-09" db="EMBL/GenBank/DDBJ databases">
        <authorList>
            <person name="Rey-Velasco X."/>
        </authorList>
    </citation>
    <scope>NUCLEOTIDE SEQUENCE [LARGE SCALE GENOMIC DNA]</scope>
    <source>
        <strain evidence="7 8">F225</strain>
    </source>
</reference>
<evidence type="ECO:0000256" key="5">
    <source>
        <dbReference type="ARBA" id="ARBA00023239"/>
    </source>
</evidence>
<evidence type="ECO:0000256" key="3">
    <source>
        <dbReference type="ARBA" id="ARBA00022793"/>
    </source>
</evidence>
<accession>A0ABU3DPS9</accession>
<dbReference type="InterPro" id="IPR015422">
    <property type="entry name" value="PyrdxlP-dep_Trfase_small"/>
</dbReference>
<dbReference type="InterPro" id="IPR010977">
    <property type="entry name" value="Aromatic_deC"/>
</dbReference>
<organism evidence="7 8">
    <name type="scientific">Autumnicola psychrophila</name>
    <dbReference type="NCBI Taxonomy" id="3075592"/>
    <lineage>
        <taxon>Bacteria</taxon>
        <taxon>Pseudomonadati</taxon>
        <taxon>Bacteroidota</taxon>
        <taxon>Flavobacteriia</taxon>
        <taxon>Flavobacteriales</taxon>
        <taxon>Flavobacteriaceae</taxon>
        <taxon>Autumnicola</taxon>
    </lineage>
</organism>
<keyword evidence="7" id="KW-0808">Transferase</keyword>
<keyword evidence="3" id="KW-0210">Decarboxylase</keyword>
<evidence type="ECO:0000256" key="4">
    <source>
        <dbReference type="ARBA" id="ARBA00022898"/>
    </source>
</evidence>
<protein>
    <submittedName>
        <fullName evidence="7">Aminotransferase class I/II-fold pyridoxal phosphate-dependent enzyme</fullName>
    </submittedName>
</protein>
<dbReference type="Gene3D" id="3.40.640.10">
    <property type="entry name" value="Type I PLP-dependent aspartate aminotransferase-like (Major domain)"/>
    <property type="match status" value="1"/>
</dbReference>
<dbReference type="PANTHER" id="PTHR11999:SF70">
    <property type="entry name" value="MIP05841P"/>
    <property type="match status" value="1"/>
</dbReference>
<comment type="caution">
    <text evidence="7">The sequence shown here is derived from an EMBL/GenBank/DDBJ whole genome shotgun (WGS) entry which is preliminary data.</text>
</comment>
<keyword evidence="7" id="KW-0032">Aminotransferase</keyword>
<dbReference type="Proteomes" id="UP001253848">
    <property type="component" value="Unassembled WGS sequence"/>
</dbReference>
<dbReference type="InterPro" id="IPR002129">
    <property type="entry name" value="PyrdxlP-dep_de-COase"/>
</dbReference>
<dbReference type="RefSeq" id="WP_311499131.1">
    <property type="nucleotide sequence ID" value="NZ_JAVRHN010000003.1"/>
</dbReference>